<organism evidence="3 4">
    <name type="scientific">Desulforamulus aeronauticus DSM 10349</name>
    <dbReference type="NCBI Taxonomy" id="1121421"/>
    <lineage>
        <taxon>Bacteria</taxon>
        <taxon>Bacillati</taxon>
        <taxon>Bacillota</taxon>
        <taxon>Clostridia</taxon>
        <taxon>Eubacteriales</taxon>
        <taxon>Peptococcaceae</taxon>
        <taxon>Desulforamulus</taxon>
    </lineage>
</organism>
<feature type="domain" description="Glycosyltransferase subfamily 4-like N-terminal" evidence="2">
    <location>
        <begin position="11"/>
        <end position="176"/>
    </location>
</feature>
<dbReference type="InterPro" id="IPR028098">
    <property type="entry name" value="Glyco_trans_4-like_N"/>
</dbReference>
<dbReference type="RefSeq" id="WP_072912166.1">
    <property type="nucleotide sequence ID" value="NZ_FRAR01000010.1"/>
</dbReference>
<name>A0A1M6R6Z6_9FIRM</name>
<dbReference type="PANTHER" id="PTHR45947">
    <property type="entry name" value="SULFOQUINOVOSYL TRANSFERASE SQD2"/>
    <property type="match status" value="1"/>
</dbReference>
<dbReference type="EMBL" id="FRAR01000010">
    <property type="protein sequence ID" value="SHK28224.1"/>
    <property type="molecule type" value="Genomic_DNA"/>
</dbReference>
<sequence>MKIGILCHSTYGGSGVVASELGKLLARRGHQVHFITVGYPFRLADFEPNIFIHEVAAFQHPLFKAPPYFLTQVTKTVEVLQQHQLDLLHAHYAVPHSLGAHLARQIAGRQVPVITTLHGTDTSLVGAHEEFYELTRYSLEVSDLVTVVSNFLAKQTRGTFEYQGELPVVYNFVDTEVFRPTDQSLRNQLTPQGEALIVHLSNFRPLKRVLDVLHVFHRVRQQQPARLVMIGDGPELPAAEKLAAELNLTGDILFLGQQDTVAPLLAAADVMLFPSCCESFGLAALEALSCGVPVIATTSGGIPEVILHGEVGFLTGVGQVEEMANYTLLLLKDDLLRQRMSRLAREHASTRFKADRWVERYEQIYQEVLQQTGR</sequence>
<dbReference type="AlphaFoldDB" id="A0A1M6R6Z6"/>
<evidence type="ECO:0000313" key="3">
    <source>
        <dbReference type="EMBL" id="SHK28224.1"/>
    </source>
</evidence>
<dbReference type="InterPro" id="IPR023881">
    <property type="entry name" value="Thiol_BshA"/>
</dbReference>
<dbReference type="GO" id="GO:0071793">
    <property type="term" value="P:bacillithiol biosynthetic process"/>
    <property type="evidence" value="ECO:0007669"/>
    <property type="project" value="InterPro"/>
</dbReference>
<dbReference type="SUPFAM" id="SSF53756">
    <property type="entry name" value="UDP-Glycosyltransferase/glycogen phosphorylase"/>
    <property type="match status" value="1"/>
</dbReference>
<evidence type="ECO:0000313" key="4">
    <source>
        <dbReference type="Proteomes" id="UP000183997"/>
    </source>
</evidence>
<dbReference type="Pfam" id="PF00534">
    <property type="entry name" value="Glycos_transf_1"/>
    <property type="match status" value="1"/>
</dbReference>
<dbReference type="GO" id="GO:0016757">
    <property type="term" value="F:glycosyltransferase activity"/>
    <property type="evidence" value="ECO:0007669"/>
    <property type="project" value="InterPro"/>
</dbReference>
<dbReference type="Gene3D" id="3.40.50.2000">
    <property type="entry name" value="Glycogen Phosphorylase B"/>
    <property type="match status" value="2"/>
</dbReference>
<proteinExistence type="predicted"/>
<protein>
    <submittedName>
        <fullName evidence="3">N-acetyl-alpha-D-glucosaminyl L-malate synthase BshA</fullName>
    </submittedName>
</protein>
<dbReference type="InterPro" id="IPR050194">
    <property type="entry name" value="Glycosyltransferase_grp1"/>
</dbReference>
<accession>A0A1M6R6Z6</accession>
<dbReference type="STRING" id="1121421.SAMN02745123_01331"/>
<evidence type="ECO:0000259" key="2">
    <source>
        <dbReference type="Pfam" id="PF13439"/>
    </source>
</evidence>
<feature type="domain" description="Glycosyl transferase family 1" evidence="1">
    <location>
        <begin position="187"/>
        <end position="346"/>
    </location>
</feature>
<keyword evidence="4" id="KW-1185">Reference proteome</keyword>
<reference evidence="4" key="1">
    <citation type="submission" date="2016-11" db="EMBL/GenBank/DDBJ databases">
        <authorList>
            <person name="Varghese N."/>
            <person name="Submissions S."/>
        </authorList>
    </citation>
    <scope>NUCLEOTIDE SEQUENCE [LARGE SCALE GENOMIC DNA]</scope>
    <source>
        <strain evidence="4">DSM 10349</strain>
    </source>
</reference>
<dbReference type="NCBIfam" id="TIGR03999">
    <property type="entry name" value="thiol_BshA"/>
    <property type="match status" value="1"/>
</dbReference>
<dbReference type="PANTHER" id="PTHR45947:SF3">
    <property type="entry name" value="SULFOQUINOVOSYL TRANSFERASE SQD2"/>
    <property type="match status" value="1"/>
</dbReference>
<dbReference type="Pfam" id="PF13439">
    <property type="entry name" value="Glyco_transf_4"/>
    <property type="match status" value="1"/>
</dbReference>
<dbReference type="Proteomes" id="UP000183997">
    <property type="component" value="Unassembled WGS sequence"/>
</dbReference>
<evidence type="ECO:0000259" key="1">
    <source>
        <dbReference type="Pfam" id="PF00534"/>
    </source>
</evidence>
<dbReference type="OrthoDB" id="9810929at2"/>
<gene>
    <name evidence="3" type="ORF">SAMN02745123_01331</name>
</gene>
<dbReference type="InterPro" id="IPR001296">
    <property type="entry name" value="Glyco_trans_1"/>
</dbReference>